<evidence type="ECO:0000256" key="10">
    <source>
        <dbReference type="ARBA" id="ARBA00023098"/>
    </source>
</evidence>
<evidence type="ECO:0000256" key="17">
    <source>
        <dbReference type="SAM" id="Phobius"/>
    </source>
</evidence>
<keyword evidence="6" id="KW-0444">Lipid biosynthesis</keyword>
<keyword evidence="12" id="KW-0594">Phospholipid biosynthesis</keyword>
<evidence type="ECO:0000256" key="5">
    <source>
        <dbReference type="ARBA" id="ARBA00017171"/>
    </source>
</evidence>
<name>A0A211ZPM1_9PROT</name>
<dbReference type="GO" id="GO:0016020">
    <property type="term" value="C:membrane"/>
    <property type="evidence" value="ECO:0007669"/>
    <property type="project" value="InterPro"/>
</dbReference>
<dbReference type="GO" id="GO:0012505">
    <property type="term" value="C:endomembrane system"/>
    <property type="evidence" value="ECO:0007669"/>
    <property type="project" value="UniProtKB-SubCell"/>
</dbReference>
<dbReference type="Pfam" id="PF01066">
    <property type="entry name" value="CDP-OH_P_transf"/>
    <property type="match status" value="1"/>
</dbReference>
<evidence type="ECO:0000256" key="3">
    <source>
        <dbReference type="ARBA" id="ARBA00010441"/>
    </source>
</evidence>
<dbReference type="AlphaFoldDB" id="A0A211ZPM1"/>
<dbReference type="PROSITE" id="PS00379">
    <property type="entry name" value="CDP_ALCOHOL_P_TRANSF"/>
    <property type="match status" value="1"/>
</dbReference>
<evidence type="ECO:0000313" key="19">
    <source>
        <dbReference type="EMBL" id="OWJ67136.1"/>
    </source>
</evidence>
<feature type="transmembrane region" description="Helical" evidence="17">
    <location>
        <begin position="115"/>
        <end position="135"/>
    </location>
</feature>
<keyword evidence="7 15" id="KW-0808">Transferase</keyword>
<evidence type="ECO:0000256" key="15">
    <source>
        <dbReference type="RuleBase" id="RU003750"/>
    </source>
</evidence>
<dbReference type="NCBIfam" id="TIGR00473">
    <property type="entry name" value="pssA"/>
    <property type="match status" value="1"/>
</dbReference>
<gene>
    <name evidence="19" type="ORF">BWR60_11420</name>
</gene>
<evidence type="ECO:0000256" key="7">
    <source>
        <dbReference type="ARBA" id="ARBA00022679"/>
    </source>
</evidence>
<dbReference type="PANTHER" id="PTHR14269:SF61">
    <property type="entry name" value="CDP-DIACYLGLYCEROL--SERINE O-PHOSPHATIDYLTRANSFERASE"/>
    <property type="match status" value="1"/>
</dbReference>
<evidence type="ECO:0000256" key="14">
    <source>
        <dbReference type="ARBA" id="ARBA00032361"/>
    </source>
</evidence>
<protein>
    <recommendedName>
        <fullName evidence="5">CDP-diacylglycerol--serine O-phosphatidyltransferase</fullName>
        <ecNumber evidence="4">2.7.8.8</ecNumber>
    </recommendedName>
    <alternativeName>
        <fullName evidence="14">Phosphatidylserine synthase</fullName>
    </alternativeName>
</protein>
<comment type="caution">
    <text evidence="19">The sequence shown here is derived from an EMBL/GenBank/DDBJ whole genome shotgun (WGS) entry which is preliminary data.</text>
</comment>
<feature type="region of interest" description="Disordered" evidence="16">
    <location>
        <begin position="269"/>
        <end position="295"/>
    </location>
</feature>
<evidence type="ECO:0000256" key="8">
    <source>
        <dbReference type="ARBA" id="ARBA00022692"/>
    </source>
</evidence>
<dbReference type="Pfam" id="PF08009">
    <property type="entry name" value="CDP-OH_P_tran_2"/>
    <property type="match status" value="1"/>
</dbReference>
<accession>A0A211ZPM1</accession>
<dbReference type="GO" id="GO:0003882">
    <property type="term" value="F:CDP-diacylglycerol-serine O-phosphatidyltransferase activity"/>
    <property type="evidence" value="ECO:0007669"/>
    <property type="project" value="UniProtKB-EC"/>
</dbReference>
<comment type="catalytic activity">
    <reaction evidence="1">
        <text>a CDP-1,2-diacyl-sn-glycerol + L-serine = a 1,2-diacyl-sn-glycero-3-phospho-L-serine + CMP + H(+)</text>
        <dbReference type="Rhea" id="RHEA:16913"/>
        <dbReference type="ChEBI" id="CHEBI:15378"/>
        <dbReference type="ChEBI" id="CHEBI:33384"/>
        <dbReference type="ChEBI" id="CHEBI:57262"/>
        <dbReference type="ChEBI" id="CHEBI:58332"/>
        <dbReference type="ChEBI" id="CHEBI:60377"/>
        <dbReference type="EC" id="2.7.8.8"/>
    </reaction>
</comment>
<dbReference type="Proteomes" id="UP000196655">
    <property type="component" value="Unassembled WGS sequence"/>
</dbReference>
<dbReference type="EC" id="2.7.8.8" evidence="4"/>
<evidence type="ECO:0000259" key="18">
    <source>
        <dbReference type="Pfam" id="PF08009"/>
    </source>
</evidence>
<evidence type="ECO:0000256" key="13">
    <source>
        <dbReference type="ARBA" id="ARBA00023264"/>
    </source>
</evidence>
<feature type="domain" description="CDP-alcohol phosphatidyltransferase C-terminal" evidence="18">
    <location>
        <begin position="213"/>
        <end position="247"/>
    </location>
</feature>
<evidence type="ECO:0000256" key="12">
    <source>
        <dbReference type="ARBA" id="ARBA00023209"/>
    </source>
</evidence>
<comment type="similarity">
    <text evidence="3 15">Belongs to the CDP-alcohol phosphatidyltransferase class-I family.</text>
</comment>
<evidence type="ECO:0000256" key="6">
    <source>
        <dbReference type="ARBA" id="ARBA00022516"/>
    </source>
</evidence>
<dbReference type="InterPro" id="IPR043130">
    <property type="entry name" value="CDP-OH_PTrfase_TM_dom"/>
</dbReference>
<evidence type="ECO:0000256" key="4">
    <source>
        <dbReference type="ARBA" id="ARBA00013174"/>
    </source>
</evidence>
<keyword evidence="9 17" id="KW-1133">Transmembrane helix</keyword>
<dbReference type="PANTHER" id="PTHR14269">
    <property type="entry name" value="CDP-DIACYLGLYCEROL--GLYCEROL-3-PHOSPHATE 3-PHOSPHATIDYLTRANSFERASE-RELATED"/>
    <property type="match status" value="1"/>
</dbReference>
<dbReference type="RefSeq" id="WP_230983023.1">
    <property type="nucleotide sequence ID" value="NZ_NHON01000016.1"/>
</dbReference>
<proteinExistence type="inferred from homology"/>
<dbReference type="GO" id="GO:0008654">
    <property type="term" value="P:phospholipid biosynthetic process"/>
    <property type="evidence" value="ECO:0007669"/>
    <property type="project" value="UniProtKB-KW"/>
</dbReference>
<feature type="transmembrane region" description="Helical" evidence="17">
    <location>
        <begin position="214"/>
        <end position="232"/>
    </location>
</feature>
<evidence type="ECO:0000256" key="2">
    <source>
        <dbReference type="ARBA" id="ARBA00004127"/>
    </source>
</evidence>
<keyword evidence="13" id="KW-1208">Phospholipid metabolism</keyword>
<feature type="transmembrane region" description="Helical" evidence="17">
    <location>
        <begin position="178"/>
        <end position="202"/>
    </location>
</feature>
<feature type="transmembrane region" description="Helical" evidence="17">
    <location>
        <begin position="147"/>
        <end position="172"/>
    </location>
</feature>
<reference evidence="20" key="1">
    <citation type="submission" date="2017-05" db="EMBL/GenBank/DDBJ databases">
        <authorList>
            <person name="Macchi M."/>
            <person name="Festa S."/>
            <person name="Coppotelli B.M."/>
            <person name="Morelli I.S."/>
        </authorList>
    </citation>
    <scope>NUCLEOTIDE SEQUENCE [LARGE SCALE GENOMIC DNA]</scope>
    <source>
        <strain evidence="20">I</strain>
    </source>
</reference>
<dbReference type="STRING" id="1122125.GCA_000423185_06529"/>
<keyword evidence="11 17" id="KW-0472">Membrane</keyword>
<organism evidence="19 20">
    <name type="scientific">Inquilinus limosus</name>
    <dbReference type="NCBI Taxonomy" id="171674"/>
    <lineage>
        <taxon>Bacteria</taxon>
        <taxon>Pseudomonadati</taxon>
        <taxon>Pseudomonadota</taxon>
        <taxon>Alphaproteobacteria</taxon>
        <taxon>Rhodospirillales</taxon>
        <taxon>Rhodospirillaceae</taxon>
        <taxon>Inquilinus</taxon>
    </lineage>
</organism>
<feature type="transmembrane region" description="Helical" evidence="17">
    <location>
        <begin position="238"/>
        <end position="256"/>
    </location>
</feature>
<keyword evidence="20" id="KW-1185">Reference proteome</keyword>
<keyword evidence="10" id="KW-0443">Lipid metabolism</keyword>
<feature type="transmembrane region" description="Helical" evidence="17">
    <location>
        <begin position="29"/>
        <end position="50"/>
    </location>
</feature>
<evidence type="ECO:0000313" key="20">
    <source>
        <dbReference type="Proteomes" id="UP000196655"/>
    </source>
</evidence>
<evidence type="ECO:0000256" key="1">
    <source>
        <dbReference type="ARBA" id="ARBA00000287"/>
    </source>
</evidence>
<dbReference type="InterPro" id="IPR012616">
    <property type="entry name" value="CDP-OH_P_trans_C"/>
</dbReference>
<dbReference type="EMBL" id="NHON01000016">
    <property type="protein sequence ID" value="OWJ67136.1"/>
    <property type="molecule type" value="Genomic_DNA"/>
</dbReference>
<comment type="subcellular location">
    <subcellularLocation>
        <location evidence="2">Endomembrane system</location>
        <topology evidence="2">Multi-pass membrane protein</topology>
    </subcellularLocation>
</comment>
<evidence type="ECO:0000256" key="16">
    <source>
        <dbReference type="SAM" id="MobiDB-lite"/>
    </source>
</evidence>
<sequence>MMRPEHRQRRRAFRRRPVVRIRGLTINRLLPNILTTLALCAGLTGIRYAVHERWEQAVTAILVAAVLDGLDGRVARLLRGSSKFGAELDSLADIVSFGVSPAVILYLWMMQDAGSLGWLAVMAYAVCAALRLARFNTALDDTTLPPFAYNYFTGVPVPAGAMLILMPLMISFEFSSGFWAAPLLVGLWTVFVALLLVSRIPTFSMKVVRIPQEYIVPVLVGIGLVATLLVTATWPTLVALGLIYVGSMFFSVRRYAHLKRQAALMMGDLDEEEDRPPAAVPAQPPPDRPDQPNAA</sequence>
<dbReference type="InterPro" id="IPR000462">
    <property type="entry name" value="CDP-OH_P_trans"/>
</dbReference>
<dbReference type="Gene3D" id="1.20.120.1760">
    <property type="match status" value="1"/>
</dbReference>
<keyword evidence="8 17" id="KW-0812">Transmembrane</keyword>
<dbReference type="InterPro" id="IPR050324">
    <property type="entry name" value="CDP-alcohol_PTase-I"/>
</dbReference>
<dbReference type="InterPro" id="IPR004533">
    <property type="entry name" value="CDP-diaglyc--ser_O-PTrfase"/>
</dbReference>
<evidence type="ECO:0000256" key="11">
    <source>
        <dbReference type="ARBA" id="ARBA00023136"/>
    </source>
</evidence>
<dbReference type="InterPro" id="IPR048254">
    <property type="entry name" value="CDP_ALCOHOL_P_TRANSF_CS"/>
</dbReference>
<evidence type="ECO:0000256" key="9">
    <source>
        <dbReference type="ARBA" id="ARBA00022989"/>
    </source>
</evidence>